<evidence type="ECO:0000313" key="5">
    <source>
        <dbReference type="Proteomes" id="UP000286045"/>
    </source>
</evidence>
<evidence type="ECO:0000313" key="4">
    <source>
        <dbReference type="EMBL" id="RWA03313.1"/>
    </source>
</evidence>
<dbReference type="GO" id="GO:0016787">
    <property type="term" value="F:hydrolase activity"/>
    <property type="evidence" value="ECO:0007669"/>
    <property type="project" value="UniProtKB-KW"/>
</dbReference>
<dbReference type="Gene3D" id="3.40.710.10">
    <property type="entry name" value="DD-peptidase/beta-lactamase superfamily"/>
    <property type="match status" value="1"/>
</dbReference>
<evidence type="ECO:0000256" key="2">
    <source>
        <dbReference type="ARBA" id="ARBA00022801"/>
    </source>
</evidence>
<dbReference type="AlphaFoldDB" id="A0A439CMB8"/>
<keyword evidence="2" id="KW-0378">Hydrolase</keyword>
<gene>
    <name evidence="4" type="ORF">EKO27_g11792</name>
</gene>
<dbReference type="PANTHER" id="PTHR43283:SF17">
    <property type="entry name" value="(LOVD), PUTATIVE (AFU_ORTHOLOGUE AFUA_5G00920)-RELATED"/>
    <property type="match status" value="1"/>
</dbReference>
<dbReference type="Proteomes" id="UP000286045">
    <property type="component" value="Unassembled WGS sequence"/>
</dbReference>
<evidence type="ECO:0000256" key="1">
    <source>
        <dbReference type="ARBA" id="ARBA00009009"/>
    </source>
</evidence>
<evidence type="ECO:0000259" key="3">
    <source>
        <dbReference type="Pfam" id="PF00144"/>
    </source>
</evidence>
<comment type="similarity">
    <text evidence="1">Belongs to the class-A beta-lactamase family.</text>
</comment>
<dbReference type="SUPFAM" id="SSF56601">
    <property type="entry name" value="beta-lactamase/transpeptidase-like"/>
    <property type="match status" value="1"/>
</dbReference>
<dbReference type="InterPro" id="IPR050789">
    <property type="entry name" value="Diverse_Enzym_Activities"/>
</dbReference>
<name>A0A439CMB8_9PEZI</name>
<dbReference type="InterPro" id="IPR001466">
    <property type="entry name" value="Beta-lactam-related"/>
</dbReference>
<accession>A0A439CMB8</accession>
<protein>
    <recommendedName>
        <fullName evidence="3">Beta-lactamase-related domain-containing protein</fullName>
    </recommendedName>
</protein>
<dbReference type="STRING" id="363999.A0A439CMB8"/>
<dbReference type="EMBL" id="RYZI01000844">
    <property type="protein sequence ID" value="RWA03313.1"/>
    <property type="molecule type" value="Genomic_DNA"/>
</dbReference>
<dbReference type="InterPro" id="IPR012338">
    <property type="entry name" value="Beta-lactam/transpept-like"/>
</dbReference>
<proteinExistence type="inferred from homology"/>
<dbReference type="PANTHER" id="PTHR43283">
    <property type="entry name" value="BETA-LACTAMASE-RELATED"/>
    <property type="match status" value="1"/>
</dbReference>
<reference evidence="4 5" key="1">
    <citation type="submission" date="2018-12" db="EMBL/GenBank/DDBJ databases">
        <title>Draft genome sequence of Xylaria grammica IHI A82.</title>
        <authorList>
            <person name="Buettner E."/>
            <person name="Kellner H."/>
        </authorList>
    </citation>
    <scope>NUCLEOTIDE SEQUENCE [LARGE SCALE GENOMIC DNA]</scope>
    <source>
        <strain evidence="4 5">IHI A82</strain>
    </source>
</reference>
<comment type="caution">
    <text evidence="4">The sequence shown here is derived from an EMBL/GenBank/DDBJ whole genome shotgun (WGS) entry which is preliminary data.</text>
</comment>
<feature type="domain" description="Beta-lactamase-related" evidence="3">
    <location>
        <begin position="27"/>
        <end position="370"/>
    </location>
</feature>
<organism evidence="4 5">
    <name type="scientific">Xylaria grammica</name>
    <dbReference type="NCBI Taxonomy" id="363999"/>
    <lineage>
        <taxon>Eukaryota</taxon>
        <taxon>Fungi</taxon>
        <taxon>Dikarya</taxon>
        <taxon>Ascomycota</taxon>
        <taxon>Pezizomycotina</taxon>
        <taxon>Sordariomycetes</taxon>
        <taxon>Xylariomycetidae</taxon>
        <taxon>Xylariales</taxon>
        <taxon>Xylariaceae</taxon>
        <taxon>Xylaria</taxon>
    </lineage>
</organism>
<dbReference type="Pfam" id="PF00144">
    <property type="entry name" value="Beta-lactamase"/>
    <property type="match status" value="1"/>
</dbReference>
<sequence>MEKQLDDILKSHVATPSETEVKDKLLAAGFVVVDREGTAGRLDFDPSSPAYGPDSVSWLASMSKLATAVSLLQLVERGVVGLDDDVSSIVPELAALPVLRGFSDDGQPILEAHGRAITLQHLLSHTLAIGVDMADPDLIRWAKSTGRSTNYMSYTLEGIKTPLRFAPGEGWYYGTAYDWAGHLLTQLTGSPLSSYMQAHVFGPLGMASTTFRPESIAAQRKLAFAYSETDNAGSITLKLGPSPLPAKTEFEAGGSGLFSTPGDYARLLHGVLAHKILKPETTDLLFAPQLDGTQRGILMAIAAYAREGGFTSELPPDSPLDHGLAGVLNTADVPGKRRAGSLMWSGATNGRWWIDRETGVAGAVFTQVEPHGNKVLVGMFDELEQVVYRGRLGS</sequence>
<keyword evidence="5" id="KW-1185">Reference proteome</keyword>